<name>A0A6M3ILE1_9ZZZZ</name>
<gene>
    <name evidence="2" type="ORF">MM415A00692_0010</name>
    <name evidence="1" type="ORF">MM415B01466_0018</name>
</gene>
<accession>A0A6M3ILE1</accession>
<evidence type="ECO:0000313" key="1">
    <source>
        <dbReference type="EMBL" id="QJA58359.1"/>
    </source>
</evidence>
<organism evidence="1">
    <name type="scientific">viral metagenome</name>
    <dbReference type="NCBI Taxonomy" id="1070528"/>
    <lineage>
        <taxon>unclassified sequences</taxon>
        <taxon>metagenomes</taxon>
        <taxon>organismal metagenomes</taxon>
    </lineage>
</organism>
<dbReference type="AlphaFoldDB" id="A0A6M3ILE1"/>
<dbReference type="EMBL" id="MT141319">
    <property type="protein sequence ID" value="QJA58359.1"/>
    <property type="molecule type" value="Genomic_DNA"/>
</dbReference>
<evidence type="ECO:0000313" key="2">
    <source>
        <dbReference type="EMBL" id="QJA80591.1"/>
    </source>
</evidence>
<proteinExistence type="predicted"/>
<dbReference type="EMBL" id="MT142428">
    <property type="protein sequence ID" value="QJA80591.1"/>
    <property type="molecule type" value="Genomic_DNA"/>
</dbReference>
<sequence length="284" mass="31691">MTELTRSLDAANATAFIPSIWSTIVVDNYIAEAVISDRVDRRFENDLKYGATVVSGTITEVAPIARLANTDYVYNTVVETNVNVTVNQDYYIFRMIEPMTVKQSIVDLITQYAKIDGKSMAKKIDQTLAALIDTLHGSSRKGTIAVDVEDDNLIDCVTALNINSVPEEDRSWIISSETWGSLMKIDKFVRLDYVKPDGDSAIMRAKLNYPIYGASVFVSNALEENAGNHNNVYMQREAIRLLVQQEPKVVKAYDVRRGCDTLAIEAMWGCAEAREYSGICLYGK</sequence>
<reference evidence="1" key="1">
    <citation type="submission" date="2020-03" db="EMBL/GenBank/DDBJ databases">
        <title>The deep terrestrial virosphere.</title>
        <authorList>
            <person name="Holmfeldt K."/>
            <person name="Nilsson E."/>
            <person name="Simone D."/>
            <person name="Lopez-Fernandez M."/>
            <person name="Wu X."/>
            <person name="de Brujin I."/>
            <person name="Lundin D."/>
            <person name="Andersson A."/>
            <person name="Bertilsson S."/>
            <person name="Dopson M."/>
        </authorList>
    </citation>
    <scope>NUCLEOTIDE SEQUENCE</scope>
    <source>
        <strain evidence="2">MM415A00692</strain>
        <strain evidence="1">MM415B01466</strain>
    </source>
</reference>
<protein>
    <submittedName>
        <fullName evidence="1">Putative capsid protein</fullName>
    </submittedName>
</protein>
<dbReference type="Pfam" id="PF25209">
    <property type="entry name" value="Phage_capsid_4"/>
    <property type="match status" value="1"/>
</dbReference>